<name>A0A0F0L7X0_9MICO</name>
<dbReference type="Pfam" id="PF00933">
    <property type="entry name" value="Glyco_hydro_3"/>
    <property type="match status" value="1"/>
</dbReference>
<dbReference type="InterPro" id="IPR050226">
    <property type="entry name" value="NagZ_Beta-hexosaminidase"/>
</dbReference>
<dbReference type="EMBL" id="JYIW01000026">
    <property type="protein sequence ID" value="KJL27656.1"/>
    <property type="molecule type" value="Genomic_DNA"/>
</dbReference>
<dbReference type="Proteomes" id="UP000033640">
    <property type="component" value="Unassembled WGS sequence"/>
</dbReference>
<evidence type="ECO:0000256" key="1">
    <source>
        <dbReference type="ARBA" id="ARBA00005336"/>
    </source>
</evidence>
<evidence type="ECO:0000313" key="7">
    <source>
        <dbReference type="EMBL" id="KJL27656.1"/>
    </source>
</evidence>
<keyword evidence="5" id="KW-0732">Signal</keyword>
<dbReference type="PROSITE" id="PS00775">
    <property type="entry name" value="GLYCOSYL_HYDROL_F3"/>
    <property type="match status" value="1"/>
</dbReference>
<feature type="domain" description="Glycoside hydrolase family 3 N-terminal" evidence="6">
    <location>
        <begin position="81"/>
        <end position="374"/>
    </location>
</feature>
<evidence type="ECO:0000259" key="6">
    <source>
        <dbReference type="Pfam" id="PF00933"/>
    </source>
</evidence>
<dbReference type="GO" id="GO:0004553">
    <property type="term" value="F:hydrolase activity, hydrolyzing O-glycosyl compounds"/>
    <property type="evidence" value="ECO:0007669"/>
    <property type="project" value="InterPro"/>
</dbReference>
<keyword evidence="2" id="KW-0378">Hydrolase</keyword>
<dbReference type="GO" id="GO:0005975">
    <property type="term" value="P:carbohydrate metabolic process"/>
    <property type="evidence" value="ECO:0007669"/>
    <property type="project" value="InterPro"/>
</dbReference>
<dbReference type="Gene3D" id="3.20.20.300">
    <property type="entry name" value="Glycoside hydrolase, family 3, N-terminal domain"/>
    <property type="match status" value="1"/>
</dbReference>
<dbReference type="InterPro" id="IPR019800">
    <property type="entry name" value="Glyco_hydro_3_AS"/>
</dbReference>
<accession>A0A0F0L7X0</accession>
<reference evidence="7 8" key="1">
    <citation type="submission" date="2015-02" db="EMBL/GenBank/DDBJ databases">
        <title>Draft genome sequences of ten Microbacterium spp. with emphasis on heavy metal contaminated environments.</title>
        <authorList>
            <person name="Corretto E."/>
        </authorList>
    </citation>
    <scope>NUCLEOTIDE SEQUENCE [LARGE SCALE GENOMIC DNA]</scope>
    <source>
        <strain evidence="7 8">BEL4b</strain>
    </source>
</reference>
<comment type="similarity">
    <text evidence="1">Belongs to the glycosyl hydrolase 3 family.</text>
</comment>
<dbReference type="SUPFAM" id="SSF51445">
    <property type="entry name" value="(Trans)glycosidases"/>
    <property type="match status" value="1"/>
</dbReference>
<feature type="signal peptide" evidence="5">
    <location>
        <begin position="1"/>
        <end position="27"/>
    </location>
</feature>
<feature type="compositionally biased region" description="Polar residues" evidence="4">
    <location>
        <begin position="231"/>
        <end position="240"/>
    </location>
</feature>
<dbReference type="InterPro" id="IPR001764">
    <property type="entry name" value="Glyco_hydro_3_N"/>
</dbReference>
<dbReference type="PATRIC" id="fig|82380.11.peg.2745"/>
<feature type="region of interest" description="Disordered" evidence="4">
    <location>
        <begin position="220"/>
        <end position="240"/>
    </location>
</feature>
<protein>
    <submittedName>
        <fullName evidence="7">Putative lipoprotein YbbD</fullName>
    </submittedName>
</protein>
<feature type="chain" id="PRO_5002445041" evidence="5">
    <location>
        <begin position="28"/>
        <end position="396"/>
    </location>
</feature>
<dbReference type="PANTHER" id="PTHR30480:SF16">
    <property type="entry name" value="GLYCOSIDE HYDROLASE FAMILY 3 DOMAIN PROTEIN"/>
    <property type="match status" value="1"/>
</dbReference>
<dbReference type="InterPro" id="IPR036962">
    <property type="entry name" value="Glyco_hydro_3_N_sf"/>
</dbReference>
<dbReference type="RefSeq" id="WP_045280042.1">
    <property type="nucleotide sequence ID" value="NZ_JYIW01000026.1"/>
</dbReference>
<gene>
    <name evidence="7" type="primary">ybbD_2</name>
    <name evidence="7" type="ORF">RS83_02708</name>
</gene>
<proteinExistence type="inferred from homology"/>
<keyword evidence="3" id="KW-0326">Glycosidase</keyword>
<organism evidence="7 8">
    <name type="scientific">Microbacterium oxydans</name>
    <dbReference type="NCBI Taxonomy" id="82380"/>
    <lineage>
        <taxon>Bacteria</taxon>
        <taxon>Bacillati</taxon>
        <taxon>Actinomycetota</taxon>
        <taxon>Actinomycetes</taxon>
        <taxon>Micrococcales</taxon>
        <taxon>Microbacteriaceae</taxon>
        <taxon>Microbacterium</taxon>
    </lineage>
</organism>
<evidence type="ECO:0000313" key="8">
    <source>
        <dbReference type="Proteomes" id="UP000033640"/>
    </source>
</evidence>
<evidence type="ECO:0000256" key="2">
    <source>
        <dbReference type="ARBA" id="ARBA00022801"/>
    </source>
</evidence>
<dbReference type="AlphaFoldDB" id="A0A0F0L7X0"/>
<evidence type="ECO:0000256" key="3">
    <source>
        <dbReference type="ARBA" id="ARBA00023295"/>
    </source>
</evidence>
<sequence>MMRWRRVWAASVVTVIAAALLASPAAAAPAPQQRGVAAAAPVKSDQVVAHAAEMVAQMTTVEQATSIVMGHIGGTDAAALRAYMQSGLGGFILMGGNIPGTEAELRALTDALTIDPALPPLIAVDQEGGIVSRLDGDDFPASTSLKDASDADVAAAFAARASLVARAGISVNFGTVADVTADPQSFIYGRSLGTDPAGAGERVAAATAAQEPFLASTLKHFPGHGAAPGDSHSSIPSTGMSLDEWRASDAEPFADGIDAGASLVMLGHLSYTAVDPLPATLSPTWHRILRDELGFDGVTVTDDLGMLLSSGVPEYSDPVRNAVLSVAAGNDLVLMIAGSTAATAGEMAAGIAAAVDSGTLPADRLAEAATRVLALRLESSTATADWSVCAECRPAG</sequence>
<evidence type="ECO:0000256" key="4">
    <source>
        <dbReference type="SAM" id="MobiDB-lite"/>
    </source>
</evidence>
<dbReference type="PANTHER" id="PTHR30480">
    <property type="entry name" value="BETA-HEXOSAMINIDASE-RELATED"/>
    <property type="match status" value="1"/>
</dbReference>
<comment type="caution">
    <text evidence="7">The sequence shown here is derived from an EMBL/GenBank/DDBJ whole genome shotgun (WGS) entry which is preliminary data.</text>
</comment>
<dbReference type="GO" id="GO:0009254">
    <property type="term" value="P:peptidoglycan turnover"/>
    <property type="evidence" value="ECO:0007669"/>
    <property type="project" value="TreeGrafter"/>
</dbReference>
<dbReference type="InterPro" id="IPR017853">
    <property type="entry name" value="GH"/>
</dbReference>
<evidence type="ECO:0000256" key="5">
    <source>
        <dbReference type="SAM" id="SignalP"/>
    </source>
</evidence>
<keyword evidence="7" id="KW-0449">Lipoprotein</keyword>